<keyword evidence="2" id="KW-0804">Transcription</keyword>
<organism evidence="4 5">
    <name type="scientific">Serratia ficaria</name>
    <dbReference type="NCBI Taxonomy" id="61651"/>
    <lineage>
        <taxon>Bacteria</taxon>
        <taxon>Pseudomonadati</taxon>
        <taxon>Pseudomonadota</taxon>
        <taxon>Gammaproteobacteria</taxon>
        <taxon>Enterobacterales</taxon>
        <taxon>Yersiniaceae</taxon>
        <taxon>Serratia</taxon>
    </lineage>
</organism>
<dbReference type="SUPFAM" id="SSF46689">
    <property type="entry name" value="Homeodomain-like"/>
    <property type="match status" value="2"/>
</dbReference>
<dbReference type="OrthoDB" id="6057514at2"/>
<dbReference type="InterPro" id="IPR018060">
    <property type="entry name" value="HTH_AraC"/>
</dbReference>
<dbReference type="InterPro" id="IPR002818">
    <property type="entry name" value="DJ-1/PfpI"/>
</dbReference>
<dbReference type="Gene3D" id="1.10.10.60">
    <property type="entry name" value="Homeodomain-like"/>
    <property type="match status" value="1"/>
</dbReference>
<feature type="domain" description="HTH araC/xylS-type" evidence="3">
    <location>
        <begin position="212"/>
        <end position="310"/>
    </location>
</feature>
<protein>
    <submittedName>
        <fullName evidence="4">L-rhamnose operon regulatory protein rhaS</fullName>
    </submittedName>
</protein>
<dbReference type="PROSITE" id="PS01124">
    <property type="entry name" value="HTH_ARAC_FAMILY_2"/>
    <property type="match status" value="1"/>
</dbReference>
<dbReference type="InterPro" id="IPR052158">
    <property type="entry name" value="INH-QAR"/>
</dbReference>
<evidence type="ECO:0000259" key="3">
    <source>
        <dbReference type="PROSITE" id="PS01124"/>
    </source>
</evidence>
<sequence length="316" mass="34529">MKTIGFVVFPGFNLLDFAGPLAAFDNVNQFTDAPAYRCLAISPQGGMVASSAGVEIATRPCDNARFDTLVVAGGRGNEAAAQSSLLADFLLTQRRRTRRIASVCTGAFILAACGLLDGKRATTHWYHAAQLQQRYPRIRVDSNRIFIRDGDIWTSAGISAGIDLALALIEDDLGETVAAGVARQLVVYHRRPGGQSQYSLLLELNPSSDRIRAALSFARERLRQPLAVADLAAAACLSERQFGRLFRAETGQTPAKVIEQLRVEAARLRIEEGSEALETIARAVGFSDPERMRRAFIRLFGLSPQAIRRLSRRADQ</sequence>
<dbReference type="EMBL" id="LT906479">
    <property type="protein sequence ID" value="SNV96721.1"/>
    <property type="molecule type" value="Genomic_DNA"/>
</dbReference>
<dbReference type="CDD" id="cd03137">
    <property type="entry name" value="GATase1_AraC_1"/>
    <property type="match status" value="1"/>
</dbReference>
<evidence type="ECO:0000313" key="5">
    <source>
        <dbReference type="Proteomes" id="UP000215134"/>
    </source>
</evidence>
<gene>
    <name evidence="4" type="primary">rhaS_1</name>
    <name evidence="4" type="ORF">SAMEA4384070_01409</name>
</gene>
<proteinExistence type="predicted"/>
<evidence type="ECO:0000313" key="4">
    <source>
        <dbReference type="EMBL" id="SNV96721.1"/>
    </source>
</evidence>
<evidence type="ECO:0000256" key="2">
    <source>
        <dbReference type="ARBA" id="ARBA00023163"/>
    </source>
</evidence>
<dbReference type="InterPro" id="IPR029062">
    <property type="entry name" value="Class_I_gatase-like"/>
</dbReference>
<dbReference type="Gene3D" id="3.40.50.880">
    <property type="match status" value="1"/>
</dbReference>
<dbReference type="PANTHER" id="PTHR43130:SF3">
    <property type="entry name" value="HTH-TYPE TRANSCRIPTIONAL REGULATOR RV1931C"/>
    <property type="match status" value="1"/>
</dbReference>
<dbReference type="Pfam" id="PF12833">
    <property type="entry name" value="HTH_18"/>
    <property type="match status" value="1"/>
</dbReference>
<dbReference type="RefSeq" id="WP_061797764.1">
    <property type="nucleotide sequence ID" value="NZ_CABITV010000010.1"/>
</dbReference>
<dbReference type="PANTHER" id="PTHR43130">
    <property type="entry name" value="ARAC-FAMILY TRANSCRIPTIONAL REGULATOR"/>
    <property type="match status" value="1"/>
</dbReference>
<accession>A0A240BLF4</accession>
<reference evidence="4 5" key="1">
    <citation type="submission" date="2017-06" db="EMBL/GenBank/DDBJ databases">
        <authorList>
            <consortium name="Pathogen Informatics"/>
        </authorList>
    </citation>
    <scope>NUCLEOTIDE SEQUENCE [LARGE SCALE GENOMIC DNA]</scope>
    <source>
        <strain evidence="4 5">NCTC12148</strain>
    </source>
</reference>
<dbReference type="GeneID" id="75026579"/>
<dbReference type="Pfam" id="PF01965">
    <property type="entry name" value="DJ-1_PfpI"/>
    <property type="match status" value="1"/>
</dbReference>
<dbReference type="STRING" id="1411141.GCA_001590885_02766"/>
<name>A0A240BLF4_SERFI</name>
<dbReference type="SMART" id="SM00342">
    <property type="entry name" value="HTH_ARAC"/>
    <property type="match status" value="1"/>
</dbReference>
<keyword evidence="5" id="KW-1185">Reference proteome</keyword>
<dbReference type="AlphaFoldDB" id="A0A240BLF4"/>
<dbReference type="KEGG" id="sfj:SAMEA4384070_1409"/>
<keyword evidence="1" id="KW-0805">Transcription regulation</keyword>
<dbReference type="InterPro" id="IPR009057">
    <property type="entry name" value="Homeodomain-like_sf"/>
</dbReference>
<evidence type="ECO:0000256" key="1">
    <source>
        <dbReference type="ARBA" id="ARBA00023015"/>
    </source>
</evidence>
<dbReference type="SUPFAM" id="SSF52317">
    <property type="entry name" value="Class I glutamine amidotransferase-like"/>
    <property type="match status" value="1"/>
</dbReference>
<dbReference type="GO" id="GO:0043565">
    <property type="term" value="F:sequence-specific DNA binding"/>
    <property type="evidence" value="ECO:0007669"/>
    <property type="project" value="InterPro"/>
</dbReference>
<dbReference type="Proteomes" id="UP000215134">
    <property type="component" value="Chromosome 1"/>
</dbReference>
<dbReference type="GO" id="GO:0003700">
    <property type="term" value="F:DNA-binding transcription factor activity"/>
    <property type="evidence" value="ECO:0007669"/>
    <property type="project" value="InterPro"/>
</dbReference>